<dbReference type="GeneID" id="93668444"/>
<comment type="function">
    <text evidence="2">Antitoxin component of a type II toxin-antitoxin (TA) system.</text>
</comment>
<dbReference type="InterPro" id="IPR051405">
    <property type="entry name" value="phD/YefM_antitoxin"/>
</dbReference>
<dbReference type="PANTHER" id="PTHR33713">
    <property type="entry name" value="ANTITOXIN YAFN-RELATED"/>
    <property type="match status" value="1"/>
</dbReference>
<dbReference type="Gene3D" id="6.10.250.330">
    <property type="match status" value="1"/>
</dbReference>
<protein>
    <recommendedName>
        <fullName evidence="2">Antitoxin</fullName>
    </recommendedName>
</protein>
<dbReference type="Proteomes" id="UP000550736">
    <property type="component" value="Unassembled WGS sequence"/>
</dbReference>
<evidence type="ECO:0000313" key="7">
    <source>
        <dbReference type="Proteomes" id="UP000538955"/>
    </source>
</evidence>
<reference evidence="7 8" key="2">
    <citation type="submission" date="2020-04" db="EMBL/GenBank/DDBJ databases">
        <title>The Epidemiology and Molecular Characteristics of Linezolid-Resistant Staphylococcus capitis in Huashan Hospital, Shanghai.</title>
        <authorList>
            <person name="Ding L."/>
            <person name="Li P."/>
            <person name="Yang Y."/>
            <person name="Lin D."/>
            <person name="Xu X."/>
        </authorList>
    </citation>
    <scope>NUCLEOTIDE SEQUENCE [LARGE SCALE GENOMIC DNA]</scope>
    <source>
        <strain evidence="4 8">12-86</strain>
        <strain evidence="3 7">17-84</strain>
    </source>
</reference>
<accession>A0A4Q9WJU5</accession>
<dbReference type="PANTHER" id="PTHR33713:SF6">
    <property type="entry name" value="ANTITOXIN YEFM"/>
    <property type="match status" value="1"/>
</dbReference>
<dbReference type="Gene3D" id="3.40.1620.10">
    <property type="entry name" value="YefM-like domain"/>
    <property type="match status" value="1"/>
</dbReference>
<dbReference type="InterPro" id="IPR036165">
    <property type="entry name" value="YefM-like_sf"/>
</dbReference>
<dbReference type="EMBL" id="JABBMI010000069">
    <property type="protein sequence ID" value="NMK54948.1"/>
    <property type="molecule type" value="Genomic_DNA"/>
</dbReference>
<name>A0A4Q9WJU5_STACP</name>
<evidence type="ECO:0000313" key="8">
    <source>
        <dbReference type="Proteomes" id="UP000550736"/>
    </source>
</evidence>
<comment type="caution">
    <text evidence="4">The sequence shown here is derived from an EMBL/GenBank/DDBJ whole genome shotgun (WGS) entry which is preliminary data.</text>
</comment>
<proteinExistence type="inferred from homology"/>
<keyword evidence="7" id="KW-1185">Reference proteome</keyword>
<evidence type="ECO:0000313" key="4">
    <source>
        <dbReference type="EMBL" id="NMK98073.1"/>
    </source>
</evidence>
<evidence type="ECO:0000256" key="1">
    <source>
        <dbReference type="ARBA" id="ARBA00009981"/>
    </source>
</evidence>
<dbReference type="EMBL" id="JABBLX010000023">
    <property type="protein sequence ID" value="NMK98073.1"/>
    <property type="molecule type" value="Genomic_DNA"/>
</dbReference>
<dbReference type="InterPro" id="IPR006442">
    <property type="entry name" value="Antitoxin_Phd/YefM"/>
</dbReference>
<dbReference type="EMBL" id="SCHC01000002">
    <property type="protein sequence ID" value="TBW76987.1"/>
    <property type="molecule type" value="Genomic_DNA"/>
</dbReference>
<comment type="similarity">
    <text evidence="1 2">Belongs to the phD/YefM antitoxin family.</text>
</comment>
<dbReference type="AlphaFoldDB" id="A0A4Q9WJU5"/>
<dbReference type="SUPFAM" id="SSF143120">
    <property type="entry name" value="YefM-like"/>
    <property type="match status" value="1"/>
</dbReference>
<evidence type="ECO:0000256" key="2">
    <source>
        <dbReference type="RuleBase" id="RU362080"/>
    </source>
</evidence>
<organism evidence="4 8">
    <name type="scientific">Staphylococcus capitis</name>
    <dbReference type="NCBI Taxonomy" id="29388"/>
    <lineage>
        <taxon>Bacteria</taxon>
        <taxon>Bacillati</taxon>
        <taxon>Bacillota</taxon>
        <taxon>Bacilli</taxon>
        <taxon>Bacillales</taxon>
        <taxon>Staphylococcaceae</taxon>
        <taxon>Staphylococcus</taxon>
    </lineage>
</organism>
<sequence>MPSVNYSNARQNFKELITKVNEDSVAYTITTKENENAVILAEKDYNAMLETMYLQSNLANVSHLNQSIMELNHNQTITIEIDDNE</sequence>
<dbReference type="NCBIfam" id="TIGR01552">
    <property type="entry name" value="phd_fam"/>
    <property type="match status" value="1"/>
</dbReference>
<dbReference type="RefSeq" id="WP_002436168.1">
    <property type="nucleotide sequence ID" value="NZ_AP014956.1"/>
</dbReference>
<evidence type="ECO:0000313" key="3">
    <source>
        <dbReference type="EMBL" id="NMK54948.1"/>
    </source>
</evidence>
<gene>
    <name evidence="5" type="ORF">EQ811_08470</name>
    <name evidence="4" type="ORF">HHM13_08210</name>
    <name evidence="3" type="ORF">HHM24_09460</name>
</gene>
<evidence type="ECO:0000313" key="6">
    <source>
        <dbReference type="Proteomes" id="UP000291949"/>
    </source>
</evidence>
<dbReference type="Pfam" id="PF02604">
    <property type="entry name" value="PhdYeFM_antitox"/>
    <property type="match status" value="1"/>
</dbReference>
<reference evidence="5 6" key="1">
    <citation type="journal article" date="2019" name="Sci. Transl. Med.">
        <title>Quorum sensing between bacterial species on the skin protects against epidermal injury in atopic dermatitis.</title>
        <authorList>
            <person name="Williams M.R."/>
        </authorList>
    </citation>
    <scope>NUCLEOTIDE SEQUENCE [LARGE SCALE GENOMIC DNA]</scope>
    <source>
        <strain evidence="5 6">H8</strain>
    </source>
</reference>
<dbReference type="Proteomes" id="UP000538955">
    <property type="component" value="Unassembled WGS sequence"/>
</dbReference>
<dbReference type="Proteomes" id="UP000291949">
    <property type="component" value="Unassembled WGS sequence"/>
</dbReference>
<evidence type="ECO:0000313" key="5">
    <source>
        <dbReference type="EMBL" id="TBW76987.1"/>
    </source>
</evidence>